<reference evidence="4 5" key="1">
    <citation type="submission" date="2013-11" db="EMBL/GenBank/DDBJ databases">
        <title>Metagenomic analysis of a methanogenic consortium involved in long chain n-alkane degradation.</title>
        <authorList>
            <person name="Davidova I.A."/>
            <person name="Callaghan A.V."/>
            <person name="Wawrik B."/>
            <person name="Pruitt S."/>
            <person name="Marks C."/>
            <person name="Duncan K.E."/>
            <person name="Suflita J.M."/>
        </authorList>
    </citation>
    <scope>NUCLEOTIDE SEQUENCE [LARGE SCALE GENOMIC DNA]</scope>
    <source>
        <strain evidence="4 5">SPR</strain>
    </source>
</reference>
<evidence type="ECO:0000313" key="5">
    <source>
        <dbReference type="Proteomes" id="UP000032233"/>
    </source>
</evidence>
<dbReference type="SUPFAM" id="SSF52172">
    <property type="entry name" value="CheY-like"/>
    <property type="match status" value="1"/>
</dbReference>
<dbReference type="GO" id="GO:0000160">
    <property type="term" value="P:phosphorelay signal transduction system"/>
    <property type="evidence" value="ECO:0007669"/>
    <property type="project" value="InterPro"/>
</dbReference>
<dbReference type="InterPro" id="IPR001789">
    <property type="entry name" value="Sig_transdc_resp-reg_receiver"/>
</dbReference>
<evidence type="ECO:0000256" key="1">
    <source>
        <dbReference type="ARBA" id="ARBA00022553"/>
    </source>
</evidence>
<dbReference type="OrthoDB" id="9794815at2"/>
<gene>
    <name evidence="4" type="ORF">X474_21520</name>
</gene>
<accession>A0A0D2HN59</accession>
<comment type="caution">
    <text evidence="4">The sequence shown here is derived from an EMBL/GenBank/DDBJ whole genome shotgun (WGS) entry which is preliminary data.</text>
</comment>
<dbReference type="RefSeq" id="WP_044351255.1">
    <property type="nucleotide sequence ID" value="NZ_AZAC01000036.1"/>
</dbReference>
<dbReference type="PANTHER" id="PTHR44591:SF23">
    <property type="entry name" value="CHEY SUBFAMILY"/>
    <property type="match status" value="1"/>
</dbReference>
<organism evidence="4 5">
    <name type="scientific">Dethiosulfatarculus sandiegensis</name>
    <dbReference type="NCBI Taxonomy" id="1429043"/>
    <lineage>
        <taxon>Bacteria</taxon>
        <taxon>Pseudomonadati</taxon>
        <taxon>Thermodesulfobacteriota</taxon>
        <taxon>Desulfarculia</taxon>
        <taxon>Desulfarculales</taxon>
        <taxon>Desulfarculaceae</taxon>
        <taxon>Dethiosulfatarculus</taxon>
    </lineage>
</organism>
<dbReference type="SMART" id="SM00448">
    <property type="entry name" value="REC"/>
    <property type="match status" value="1"/>
</dbReference>
<evidence type="ECO:0000313" key="4">
    <source>
        <dbReference type="EMBL" id="KIX11978.1"/>
    </source>
</evidence>
<keyword evidence="5" id="KW-1185">Reference proteome</keyword>
<dbReference type="Gene3D" id="3.40.50.2300">
    <property type="match status" value="1"/>
</dbReference>
<dbReference type="Proteomes" id="UP000032233">
    <property type="component" value="Unassembled WGS sequence"/>
</dbReference>
<dbReference type="AlphaFoldDB" id="A0A0D2HN59"/>
<feature type="domain" description="Response regulatory" evidence="3">
    <location>
        <begin position="3"/>
        <end position="112"/>
    </location>
</feature>
<dbReference type="InterPro" id="IPR050595">
    <property type="entry name" value="Bact_response_regulator"/>
</dbReference>
<evidence type="ECO:0000259" key="3">
    <source>
        <dbReference type="PROSITE" id="PS50110"/>
    </source>
</evidence>
<name>A0A0D2HN59_9BACT</name>
<keyword evidence="1 2" id="KW-0597">Phosphoprotein</keyword>
<dbReference type="CDD" id="cd00156">
    <property type="entry name" value="REC"/>
    <property type="match status" value="1"/>
</dbReference>
<dbReference type="InParanoid" id="A0A0D2HN59"/>
<feature type="modified residue" description="4-aspartylphosphate" evidence="2">
    <location>
        <position position="52"/>
    </location>
</feature>
<dbReference type="Pfam" id="PF00072">
    <property type="entry name" value="Response_reg"/>
    <property type="match status" value="1"/>
</dbReference>
<dbReference type="PROSITE" id="PS50110">
    <property type="entry name" value="RESPONSE_REGULATORY"/>
    <property type="match status" value="1"/>
</dbReference>
<dbReference type="EMBL" id="AZAC01000036">
    <property type="protein sequence ID" value="KIX11978.1"/>
    <property type="molecule type" value="Genomic_DNA"/>
</dbReference>
<protein>
    <submittedName>
        <fullName evidence="4">Response regulator receiver</fullName>
    </submittedName>
</protein>
<sequence length="113" mass="12365">MARVLIIDDDELFRGFLRQALTRAGHDTVEAEDGEEGLARFRSQKMDVVITDIILPGKTGLEAIAEMKMEVPDVKIIAITGGDLAMPKGYVAFKFSKPIYPKPLISAVESLCA</sequence>
<evidence type="ECO:0000256" key="2">
    <source>
        <dbReference type="PROSITE-ProRule" id="PRU00169"/>
    </source>
</evidence>
<dbReference type="STRING" id="1429043.X474_21520"/>
<dbReference type="PANTHER" id="PTHR44591">
    <property type="entry name" value="STRESS RESPONSE REGULATOR PROTEIN 1"/>
    <property type="match status" value="1"/>
</dbReference>
<proteinExistence type="predicted"/>
<dbReference type="InterPro" id="IPR011006">
    <property type="entry name" value="CheY-like_superfamily"/>
</dbReference>